<feature type="non-terminal residue" evidence="1">
    <location>
        <position position="244"/>
    </location>
</feature>
<sequence>MSKNDDAIIKRLNELYKGVNQNIKKLPLKSNTKYALFSDLHLGDGKKADNFVRNEETMILALKYYKNNGYSVILLGDVEELWQFDLIRIQDRYDKNIYELLRSFPGNKVHRIFGNHDREWKRPSDPILNDENLPHGTHEAIMLGDDIFLVHGHQGDYFCDKVVWFSKFWARGAKSLVPVGKMFGYENRSAEKSQIPKNREKLYYNWAKDNKVILICGHTHNAIFASRSYYWWLKEQIKQKELER</sequence>
<dbReference type="PANTHER" id="PTHR34990:SF2">
    <property type="entry name" value="BLL8164 PROTEIN"/>
    <property type="match status" value="1"/>
</dbReference>
<organism evidence="1">
    <name type="scientific">marine sediment metagenome</name>
    <dbReference type="NCBI Taxonomy" id="412755"/>
    <lineage>
        <taxon>unclassified sequences</taxon>
        <taxon>metagenomes</taxon>
        <taxon>ecological metagenomes</taxon>
    </lineage>
</organism>
<dbReference type="InterPro" id="IPR043461">
    <property type="entry name" value="LpxH-like"/>
</dbReference>
<reference evidence="1" key="1">
    <citation type="journal article" date="2014" name="Front. Microbiol.">
        <title>High frequency of phylogenetically diverse reductive dehalogenase-homologous genes in deep subseafloor sedimentary metagenomes.</title>
        <authorList>
            <person name="Kawai M."/>
            <person name="Futagami T."/>
            <person name="Toyoda A."/>
            <person name="Takaki Y."/>
            <person name="Nishi S."/>
            <person name="Hori S."/>
            <person name="Arai W."/>
            <person name="Tsubouchi T."/>
            <person name="Morono Y."/>
            <person name="Uchiyama I."/>
            <person name="Ito T."/>
            <person name="Fujiyama A."/>
            <person name="Inagaki F."/>
            <person name="Takami H."/>
        </authorList>
    </citation>
    <scope>NUCLEOTIDE SEQUENCE</scope>
    <source>
        <strain evidence="1">Expedition CK06-06</strain>
    </source>
</reference>
<protein>
    <submittedName>
        <fullName evidence="1">Uncharacterized protein</fullName>
    </submittedName>
</protein>
<evidence type="ECO:0000313" key="1">
    <source>
        <dbReference type="EMBL" id="GAI93915.1"/>
    </source>
</evidence>
<dbReference type="GO" id="GO:0009245">
    <property type="term" value="P:lipid A biosynthetic process"/>
    <property type="evidence" value="ECO:0007669"/>
    <property type="project" value="TreeGrafter"/>
</dbReference>
<dbReference type="AlphaFoldDB" id="X1U252"/>
<dbReference type="PANTHER" id="PTHR34990">
    <property type="entry name" value="UDP-2,3-DIACYLGLUCOSAMINE HYDROLASE-RELATED"/>
    <property type="match status" value="1"/>
</dbReference>
<comment type="caution">
    <text evidence="1">The sequence shown here is derived from an EMBL/GenBank/DDBJ whole genome shotgun (WGS) entry which is preliminary data.</text>
</comment>
<gene>
    <name evidence="1" type="ORF">S12H4_30933</name>
</gene>
<dbReference type="Gene3D" id="3.60.21.10">
    <property type="match status" value="1"/>
</dbReference>
<dbReference type="InterPro" id="IPR029052">
    <property type="entry name" value="Metallo-depent_PP-like"/>
</dbReference>
<proteinExistence type="predicted"/>
<dbReference type="GO" id="GO:0016020">
    <property type="term" value="C:membrane"/>
    <property type="evidence" value="ECO:0007669"/>
    <property type="project" value="GOC"/>
</dbReference>
<dbReference type="SUPFAM" id="SSF56300">
    <property type="entry name" value="Metallo-dependent phosphatases"/>
    <property type="match status" value="1"/>
</dbReference>
<dbReference type="GO" id="GO:0008758">
    <property type="term" value="F:UDP-2,3-diacylglucosamine hydrolase activity"/>
    <property type="evidence" value="ECO:0007669"/>
    <property type="project" value="TreeGrafter"/>
</dbReference>
<dbReference type="EMBL" id="BARW01018010">
    <property type="protein sequence ID" value="GAI93915.1"/>
    <property type="molecule type" value="Genomic_DNA"/>
</dbReference>
<accession>X1U252</accession>
<name>X1U252_9ZZZZ</name>